<dbReference type="EMBL" id="CM004482">
    <property type="protein sequence ID" value="OCT62630.1"/>
    <property type="molecule type" value="Genomic_DNA"/>
</dbReference>
<dbReference type="Proteomes" id="UP000694892">
    <property type="component" value="Chromosome 9_10L"/>
</dbReference>
<feature type="region of interest" description="Disordered" evidence="1">
    <location>
        <begin position="1"/>
        <end position="28"/>
    </location>
</feature>
<name>A0A974H354_XENLA</name>
<organism evidence="2 3">
    <name type="scientific">Xenopus laevis</name>
    <name type="common">African clawed frog</name>
    <dbReference type="NCBI Taxonomy" id="8355"/>
    <lineage>
        <taxon>Eukaryota</taxon>
        <taxon>Metazoa</taxon>
        <taxon>Chordata</taxon>
        <taxon>Craniata</taxon>
        <taxon>Vertebrata</taxon>
        <taxon>Euteleostomi</taxon>
        <taxon>Amphibia</taxon>
        <taxon>Batrachia</taxon>
        <taxon>Anura</taxon>
        <taxon>Pipoidea</taxon>
        <taxon>Pipidae</taxon>
        <taxon>Xenopodinae</taxon>
        <taxon>Xenopus</taxon>
        <taxon>Xenopus</taxon>
    </lineage>
</organism>
<evidence type="ECO:0000256" key="1">
    <source>
        <dbReference type="SAM" id="MobiDB-lite"/>
    </source>
</evidence>
<reference evidence="3" key="1">
    <citation type="journal article" date="2016" name="Nature">
        <title>Genome evolution in the allotetraploid frog Xenopus laevis.</title>
        <authorList>
            <person name="Session A.M."/>
            <person name="Uno Y."/>
            <person name="Kwon T."/>
            <person name="Chapman J.A."/>
            <person name="Toyoda A."/>
            <person name="Takahashi S."/>
            <person name="Fukui A."/>
            <person name="Hikosaka A."/>
            <person name="Suzuki A."/>
            <person name="Kondo M."/>
            <person name="van Heeringen S.J."/>
            <person name="Quigley I."/>
            <person name="Heinz S."/>
            <person name="Ogino H."/>
            <person name="Ochi H."/>
            <person name="Hellsten U."/>
            <person name="Lyons J.B."/>
            <person name="Simakov O."/>
            <person name="Putnam N."/>
            <person name="Stites J."/>
            <person name="Kuroki Y."/>
            <person name="Tanaka T."/>
            <person name="Michiue T."/>
            <person name="Watanabe M."/>
            <person name="Bogdanovic O."/>
            <person name="Lister R."/>
            <person name="Georgiou G."/>
            <person name="Paranjpe S.S."/>
            <person name="van Kruijsbergen I."/>
            <person name="Shu S."/>
            <person name="Carlson J."/>
            <person name="Kinoshita T."/>
            <person name="Ohta Y."/>
            <person name="Mawaribuchi S."/>
            <person name="Jenkins J."/>
            <person name="Grimwood J."/>
            <person name="Schmutz J."/>
            <person name="Mitros T."/>
            <person name="Mozaffari S.V."/>
            <person name="Suzuki Y."/>
            <person name="Haramoto Y."/>
            <person name="Yamamoto T.S."/>
            <person name="Takagi C."/>
            <person name="Heald R."/>
            <person name="Miller K."/>
            <person name="Haudenschild C."/>
            <person name="Kitzman J."/>
            <person name="Nakayama T."/>
            <person name="Izutsu Y."/>
            <person name="Robert J."/>
            <person name="Fortriede J."/>
            <person name="Burns K."/>
            <person name="Lotay V."/>
            <person name="Karimi K."/>
            <person name="Yasuoka Y."/>
            <person name="Dichmann D.S."/>
            <person name="Flajnik M.F."/>
            <person name="Houston D.W."/>
            <person name="Shendure J."/>
            <person name="DuPasquier L."/>
            <person name="Vize P.D."/>
            <person name="Zorn A.M."/>
            <person name="Ito M."/>
            <person name="Marcotte E.M."/>
            <person name="Wallingford J.B."/>
            <person name="Ito Y."/>
            <person name="Asashima M."/>
            <person name="Ueno N."/>
            <person name="Matsuda Y."/>
            <person name="Veenstra G.J."/>
            <person name="Fujiyama A."/>
            <person name="Harland R.M."/>
            <person name="Taira M."/>
            <person name="Rokhsar D.S."/>
        </authorList>
    </citation>
    <scope>NUCLEOTIDE SEQUENCE [LARGE SCALE GENOMIC DNA]</scope>
    <source>
        <strain evidence="3">J</strain>
    </source>
</reference>
<sequence>MTDSSVINEHTAFPSGKTFSLSTGPARRPLPQAHAMKMSKAVEEAEGNPTILAWEASRPETRSTLPSSALRQAQHTVVLYQKNTTNMV</sequence>
<proteinExistence type="predicted"/>
<evidence type="ECO:0000313" key="3">
    <source>
        <dbReference type="Proteomes" id="UP000694892"/>
    </source>
</evidence>
<accession>A0A974H354</accession>
<protein>
    <submittedName>
        <fullName evidence="2">Uncharacterized protein</fullName>
    </submittedName>
</protein>
<evidence type="ECO:0000313" key="2">
    <source>
        <dbReference type="EMBL" id="OCT62630.1"/>
    </source>
</evidence>
<dbReference type="AlphaFoldDB" id="A0A974H354"/>
<gene>
    <name evidence="2" type="ORF">XELAEV_18043716mg</name>
</gene>